<feature type="transmembrane region" description="Helical" evidence="1">
    <location>
        <begin position="12"/>
        <end position="33"/>
    </location>
</feature>
<reference evidence="2" key="1">
    <citation type="journal article" date="2020" name="mSystems">
        <title>Genome- and Community-Level Interaction Insights into Carbon Utilization and Element Cycling Functions of Hydrothermarchaeota in Hydrothermal Sediment.</title>
        <authorList>
            <person name="Zhou Z."/>
            <person name="Liu Y."/>
            <person name="Xu W."/>
            <person name="Pan J."/>
            <person name="Luo Z.H."/>
            <person name="Li M."/>
        </authorList>
    </citation>
    <scope>NUCLEOTIDE SEQUENCE [LARGE SCALE GENOMIC DNA]</scope>
    <source>
        <strain evidence="2">SpSt-642</strain>
    </source>
</reference>
<comment type="caution">
    <text evidence="2">The sequence shown here is derived from an EMBL/GenBank/DDBJ whole genome shotgun (WGS) entry which is preliminary data.</text>
</comment>
<protein>
    <submittedName>
        <fullName evidence="2">Winged helix-turn-helix transcriptional regulator</fullName>
    </submittedName>
</protein>
<dbReference type="CDD" id="cd00090">
    <property type="entry name" value="HTH_ARSR"/>
    <property type="match status" value="1"/>
</dbReference>
<keyword evidence="1" id="KW-0472">Membrane</keyword>
<feature type="transmembrane region" description="Helical" evidence="1">
    <location>
        <begin position="207"/>
        <end position="230"/>
    </location>
</feature>
<dbReference type="InterPro" id="IPR036388">
    <property type="entry name" value="WH-like_DNA-bd_sf"/>
</dbReference>
<dbReference type="SUPFAM" id="SSF46785">
    <property type="entry name" value="Winged helix' DNA-binding domain"/>
    <property type="match status" value="1"/>
</dbReference>
<keyword evidence="1" id="KW-1133">Transmembrane helix</keyword>
<proteinExistence type="predicted"/>
<accession>A0A7C4D797</accession>
<name>A0A7C4D797_STAMA</name>
<dbReference type="EMBL" id="DTBJ01000032">
    <property type="protein sequence ID" value="HGM58780.1"/>
    <property type="molecule type" value="Genomic_DNA"/>
</dbReference>
<gene>
    <name evidence="2" type="ORF">ENU14_04270</name>
</gene>
<keyword evidence="1" id="KW-0812">Transmembrane</keyword>
<dbReference type="AlphaFoldDB" id="A0A7C4D797"/>
<sequence>MKNRLMKPYIKTFILFIIVYHVYVSIVSSSYTINLINISINVLSIEEENILVTQTVLLSNSGSKEIHIPLISSTYELNYSIISIIDDQNRRYEGSVVNGNLVLNIIDSQQLVLTIRYSVSGLIEEITPFIYTLILDTTGFENITYNLSINIPRHYNVTPLYPSNLKIMISGNWYVIDIDVPHIYVILIEIPSEYSSKPTGYVVSKPLGLMNLLVLITAVLAVVLVSLYFLKFRSKGIEVETIPSNIMSDDTSRAIITYIGDKGGEIKQSELALVINRPKSIISRRIKRLAEEGYLVVMPRGKYNIVKLTDRGWKTYRELKKG</sequence>
<organism evidence="2">
    <name type="scientific">Staphylothermus marinus</name>
    <dbReference type="NCBI Taxonomy" id="2280"/>
    <lineage>
        <taxon>Archaea</taxon>
        <taxon>Thermoproteota</taxon>
        <taxon>Thermoprotei</taxon>
        <taxon>Desulfurococcales</taxon>
        <taxon>Desulfurococcaceae</taxon>
        <taxon>Staphylothermus</taxon>
    </lineage>
</organism>
<evidence type="ECO:0000256" key="1">
    <source>
        <dbReference type="SAM" id="Phobius"/>
    </source>
</evidence>
<dbReference type="InterPro" id="IPR011991">
    <property type="entry name" value="ArsR-like_HTH"/>
</dbReference>
<dbReference type="InterPro" id="IPR036390">
    <property type="entry name" value="WH_DNA-bd_sf"/>
</dbReference>
<dbReference type="Pfam" id="PF13412">
    <property type="entry name" value="HTH_24"/>
    <property type="match status" value="1"/>
</dbReference>
<dbReference type="Gene3D" id="1.10.10.10">
    <property type="entry name" value="Winged helix-like DNA-binding domain superfamily/Winged helix DNA-binding domain"/>
    <property type="match status" value="1"/>
</dbReference>
<evidence type="ECO:0000313" key="2">
    <source>
        <dbReference type="EMBL" id="HGM58780.1"/>
    </source>
</evidence>